<keyword evidence="2" id="KW-1185">Reference proteome</keyword>
<dbReference type="EMBL" id="JBHTKA010000007">
    <property type="protein sequence ID" value="MFD1000712.1"/>
    <property type="molecule type" value="Genomic_DNA"/>
</dbReference>
<comment type="caution">
    <text evidence="1">The sequence shown here is derived from an EMBL/GenBank/DDBJ whole genome shotgun (WGS) entry which is preliminary data.</text>
</comment>
<reference evidence="2" key="1">
    <citation type="journal article" date="2019" name="Int. J. Syst. Evol. Microbiol.">
        <title>The Global Catalogue of Microorganisms (GCM) 10K type strain sequencing project: providing services to taxonomists for standard genome sequencing and annotation.</title>
        <authorList>
            <consortium name="The Broad Institute Genomics Platform"/>
            <consortium name="The Broad Institute Genome Sequencing Center for Infectious Disease"/>
            <person name="Wu L."/>
            <person name="Ma J."/>
        </authorList>
    </citation>
    <scope>NUCLEOTIDE SEQUENCE [LARGE SCALE GENOMIC DNA]</scope>
    <source>
        <strain evidence="2">CCUG 58938</strain>
    </source>
</reference>
<name>A0ABW3K350_9BACT</name>
<sequence>MKHTILVWLILFTVGKLAAYDREWYTGAIVLQTQEVLIGAIGIEPEHGIVLHKQGDQVYIYPAHRVQSLHFFDSKANINRKYISLQHGTWRRCHLYEVVVKGSVTIVRREKRNISPVYSDADSFIYYIYTEGELVQLRSFRKQIYPALRQAGGVQFSMFVLEQHLNPNDDAHAIRMVQYYNALVLSDETLATKR</sequence>
<accession>A0ABW3K350</accession>
<evidence type="ECO:0000313" key="1">
    <source>
        <dbReference type="EMBL" id="MFD1000712.1"/>
    </source>
</evidence>
<protein>
    <recommendedName>
        <fullName evidence="3">DUF4369 domain-containing protein</fullName>
    </recommendedName>
</protein>
<dbReference type="Proteomes" id="UP001597112">
    <property type="component" value="Unassembled WGS sequence"/>
</dbReference>
<proteinExistence type="predicted"/>
<evidence type="ECO:0000313" key="2">
    <source>
        <dbReference type="Proteomes" id="UP001597112"/>
    </source>
</evidence>
<gene>
    <name evidence="1" type="ORF">ACFQ21_15405</name>
</gene>
<evidence type="ECO:0008006" key="3">
    <source>
        <dbReference type="Google" id="ProtNLM"/>
    </source>
</evidence>
<organism evidence="1 2">
    <name type="scientific">Ohtaekwangia kribbensis</name>
    <dbReference type="NCBI Taxonomy" id="688913"/>
    <lineage>
        <taxon>Bacteria</taxon>
        <taxon>Pseudomonadati</taxon>
        <taxon>Bacteroidota</taxon>
        <taxon>Cytophagia</taxon>
        <taxon>Cytophagales</taxon>
        <taxon>Fulvivirgaceae</taxon>
        <taxon>Ohtaekwangia</taxon>
    </lineage>
</organism>
<dbReference type="RefSeq" id="WP_377580167.1">
    <property type="nucleotide sequence ID" value="NZ_JBHTKA010000007.1"/>
</dbReference>